<evidence type="ECO:0000313" key="2">
    <source>
        <dbReference type="Proteomes" id="UP000193083"/>
    </source>
</evidence>
<dbReference type="EMBL" id="FXBL01000004">
    <property type="protein sequence ID" value="SMH35539.1"/>
    <property type="molecule type" value="Genomic_DNA"/>
</dbReference>
<sequence>MALTRNFKETMKARADADPAFRAALLSDAVELLLSGDLDTGKAVLRSFINATVGFEELATRSGIPAKSLMRMFGPKGNPTAASLFAVISALQQATGVQLGVNAEAA</sequence>
<dbReference type="AlphaFoldDB" id="A0A1X7NES1"/>
<reference evidence="1 2" key="1">
    <citation type="submission" date="2017-04" db="EMBL/GenBank/DDBJ databases">
        <authorList>
            <person name="Afonso C.L."/>
            <person name="Miller P.J."/>
            <person name="Scott M.A."/>
            <person name="Spackman E."/>
            <person name="Goraichik I."/>
            <person name="Dimitrov K.M."/>
            <person name="Suarez D.L."/>
            <person name="Swayne D.E."/>
        </authorList>
    </citation>
    <scope>NUCLEOTIDE SEQUENCE [LARGE SCALE GENOMIC DNA]</scope>
    <source>
        <strain evidence="1 2">B5P</strain>
    </source>
</reference>
<name>A0A1X7NES1_9HYPH</name>
<organism evidence="1 2">
    <name type="scientific">Mesorhizobium australicum</name>
    <dbReference type="NCBI Taxonomy" id="536018"/>
    <lineage>
        <taxon>Bacteria</taxon>
        <taxon>Pseudomonadati</taxon>
        <taxon>Pseudomonadota</taxon>
        <taxon>Alphaproteobacteria</taxon>
        <taxon>Hyphomicrobiales</taxon>
        <taxon>Phyllobacteriaceae</taxon>
        <taxon>Mesorhizobium</taxon>
    </lineage>
</organism>
<dbReference type="RefSeq" id="WP_085463690.1">
    <property type="nucleotide sequence ID" value="NZ_FXBL01000004.1"/>
</dbReference>
<keyword evidence="2" id="KW-1185">Reference proteome</keyword>
<dbReference type="Proteomes" id="UP000193083">
    <property type="component" value="Unassembled WGS sequence"/>
</dbReference>
<accession>A0A1X7NES1</accession>
<evidence type="ECO:0000313" key="1">
    <source>
        <dbReference type="EMBL" id="SMH35539.1"/>
    </source>
</evidence>
<dbReference type="GO" id="GO:0003677">
    <property type="term" value="F:DNA binding"/>
    <property type="evidence" value="ECO:0007669"/>
    <property type="project" value="UniProtKB-KW"/>
</dbReference>
<proteinExistence type="predicted"/>
<gene>
    <name evidence="1" type="ORF">SAMN02982922_1612</name>
</gene>
<keyword evidence="1" id="KW-0238">DNA-binding</keyword>
<protein>
    <submittedName>
        <fullName evidence="1">DNA-binding prophage protein</fullName>
    </submittedName>
</protein>
<dbReference type="OrthoDB" id="9794662at2"/>